<evidence type="ECO:0000259" key="3">
    <source>
        <dbReference type="PROSITE" id="PS51914"/>
    </source>
</evidence>
<feature type="non-terminal residue" evidence="4">
    <location>
        <position position="1"/>
    </location>
</feature>
<dbReference type="SMART" id="SM01404">
    <property type="entry name" value="CIMR"/>
    <property type="match status" value="1"/>
</dbReference>
<evidence type="ECO:0000256" key="1">
    <source>
        <dbReference type="ARBA" id="ARBA00022729"/>
    </source>
</evidence>
<dbReference type="SUPFAM" id="SSF50911">
    <property type="entry name" value="Mannose 6-phosphate receptor domain"/>
    <property type="match status" value="2"/>
</dbReference>
<dbReference type="Gene3D" id="2.70.130.10">
    <property type="entry name" value="Mannose-6-phosphate receptor binding domain"/>
    <property type="match status" value="1"/>
</dbReference>
<evidence type="ECO:0000256" key="2">
    <source>
        <dbReference type="ARBA" id="ARBA00023157"/>
    </source>
</evidence>
<reference evidence="4" key="1">
    <citation type="submission" date="2017-12" db="EMBL/GenBank/DDBJ databases">
        <title>High-resolution comparative analysis of great ape genomes.</title>
        <authorList>
            <person name="Pollen A."/>
            <person name="Hastie A."/>
            <person name="Hormozdiari F."/>
            <person name="Dougherty M."/>
            <person name="Liu R."/>
            <person name="Chaisson M."/>
            <person name="Hoppe E."/>
            <person name="Hill C."/>
            <person name="Pang A."/>
            <person name="Hillier L."/>
            <person name="Baker C."/>
            <person name="Armstrong J."/>
            <person name="Shendure J."/>
            <person name="Paten B."/>
            <person name="Wilson R."/>
            <person name="Chao H."/>
            <person name="Schneider V."/>
            <person name="Ventura M."/>
            <person name="Kronenberg Z."/>
            <person name="Murali S."/>
            <person name="Gordon D."/>
            <person name="Cantsilieris S."/>
            <person name="Munson K."/>
            <person name="Nelson B."/>
            <person name="Raja A."/>
            <person name="Underwood J."/>
            <person name="Diekhans M."/>
            <person name="Fiddes I."/>
            <person name="Haussler D."/>
            <person name="Eichler E."/>
        </authorList>
    </citation>
    <scope>NUCLEOTIDE SEQUENCE [LARGE SCALE GENOMIC DNA]</scope>
    <source>
        <strain evidence="4">Susie</strain>
    </source>
</reference>
<proteinExistence type="predicted"/>
<dbReference type="PROSITE" id="PS51914">
    <property type="entry name" value="MRH"/>
    <property type="match status" value="1"/>
</dbReference>
<comment type="caution">
    <text evidence="4">The sequence shown here is derived from an EMBL/GenBank/DDBJ whole genome shotgun (WGS) entry which is preliminary data.</text>
</comment>
<dbReference type="Pfam" id="PF00878">
    <property type="entry name" value="CIMR"/>
    <property type="match status" value="1"/>
</dbReference>
<dbReference type="InterPro" id="IPR000479">
    <property type="entry name" value="CIMR_rpt"/>
</dbReference>
<name>A0A2J8XAZ9_PONAB</name>
<accession>A0A2J8XAZ9</accession>
<sequence>CRRTTTGDVQVLGLVHTQKLGVIGDKVVVTYSKGYPCGGNKTASSVIELTCTKTVGRPAFKRFDIDSCTYYFSWDSRAACAVKPQEVQMVNGTITNPINGKSFSLGDIYFKLFRASGDMRTNGDNYLYEIQLSSITSSRNPACSGANICQVKPNDQHFSRKVGTSDKTKYYLQGNPWLPTKFHV</sequence>
<keyword evidence="1" id="KW-0732">Signal</keyword>
<dbReference type="GO" id="GO:0038023">
    <property type="term" value="F:signaling receptor activity"/>
    <property type="evidence" value="ECO:0007669"/>
    <property type="project" value="InterPro"/>
</dbReference>
<protein>
    <submittedName>
        <fullName evidence="4">IGF2R isoform 4</fullName>
    </submittedName>
</protein>
<keyword evidence="2" id="KW-1015">Disulfide bond</keyword>
<organism evidence="4">
    <name type="scientific">Pongo abelii</name>
    <name type="common">Sumatran orangutan</name>
    <name type="synonym">Pongo pygmaeus abelii</name>
    <dbReference type="NCBI Taxonomy" id="9601"/>
    <lineage>
        <taxon>Eukaryota</taxon>
        <taxon>Metazoa</taxon>
        <taxon>Chordata</taxon>
        <taxon>Craniata</taxon>
        <taxon>Vertebrata</taxon>
        <taxon>Euteleostomi</taxon>
        <taxon>Mammalia</taxon>
        <taxon>Eutheria</taxon>
        <taxon>Euarchontoglires</taxon>
        <taxon>Primates</taxon>
        <taxon>Haplorrhini</taxon>
        <taxon>Catarrhini</taxon>
        <taxon>Hominidae</taxon>
        <taxon>Pongo</taxon>
    </lineage>
</organism>
<dbReference type="InterPro" id="IPR044865">
    <property type="entry name" value="MRH_dom"/>
</dbReference>
<dbReference type="InterPro" id="IPR009011">
    <property type="entry name" value="Man6P_isomerase_rcpt-bd_dom_sf"/>
</dbReference>
<evidence type="ECO:0000313" key="4">
    <source>
        <dbReference type="EMBL" id="PNJ79217.1"/>
    </source>
</evidence>
<gene>
    <name evidence="4" type="ORF">CR201_G0004075</name>
</gene>
<dbReference type="GO" id="GO:0005537">
    <property type="term" value="F:D-mannose binding"/>
    <property type="evidence" value="ECO:0007669"/>
    <property type="project" value="InterPro"/>
</dbReference>
<feature type="domain" description="MRH" evidence="3">
    <location>
        <begin position="1"/>
        <end position="82"/>
    </location>
</feature>
<dbReference type="GO" id="GO:0007041">
    <property type="term" value="P:lysosomal transport"/>
    <property type="evidence" value="ECO:0007669"/>
    <property type="project" value="InterPro"/>
</dbReference>
<dbReference type="AlphaFoldDB" id="A0A2J8XAZ9"/>
<dbReference type="EMBL" id="NDHI03003369">
    <property type="protein sequence ID" value="PNJ79217.1"/>
    <property type="molecule type" value="Genomic_DNA"/>
</dbReference>